<evidence type="ECO:0000313" key="4">
    <source>
        <dbReference type="Proteomes" id="UP000187412"/>
    </source>
</evidence>
<dbReference type="Gene3D" id="3.90.550.10">
    <property type="entry name" value="Spore Coat Polysaccharide Biosynthesis Protein SpsA, Chain A"/>
    <property type="match status" value="1"/>
</dbReference>
<dbReference type="EMBL" id="MPTB01000065">
    <property type="protein sequence ID" value="OMD37840.1"/>
    <property type="molecule type" value="Genomic_DNA"/>
</dbReference>
<dbReference type="Proteomes" id="UP000187412">
    <property type="component" value="Unassembled WGS sequence"/>
</dbReference>
<dbReference type="Pfam" id="PF13432">
    <property type="entry name" value="TPR_16"/>
    <property type="match status" value="1"/>
</dbReference>
<dbReference type="InterPro" id="IPR001173">
    <property type="entry name" value="Glyco_trans_2-like"/>
</dbReference>
<dbReference type="SMART" id="SM00028">
    <property type="entry name" value="TPR"/>
    <property type="match status" value="4"/>
</dbReference>
<dbReference type="SUPFAM" id="SSF53448">
    <property type="entry name" value="Nucleotide-diphospho-sugar transferases"/>
    <property type="match status" value="1"/>
</dbReference>
<keyword evidence="1" id="KW-0802">TPR repeat</keyword>
<dbReference type="SUPFAM" id="SSF48452">
    <property type="entry name" value="TPR-like"/>
    <property type="match status" value="2"/>
</dbReference>
<dbReference type="InterPro" id="IPR011990">
    <property type="entry name" value="TPR-like_helical_dom_sf"/>
</dbReference>
<dbReference type="CDD" id="cd02511">
    <property type="entry name" value="Beta4Glucosyltransferase"/>
    <property type="match status" value="1"/>
</dbReference>
<proteinExistence type="predicted"/>
<name>A0ABX3GUS0_PAEBO</name>
<dbReference type="PROSITE" id="PS50005">
    <property type="entry name" value="TPR"/>
    <property type="match status" value="1"/>
</dbReference>
<evidence type="ECO:0000259" key="2">
    <source>
        <dbReference type="Pfam" id="PF00535"/>
    </source>
</evidence>
<evidence type="ECO:0000313" key="3">
    <source>
        <dbReference type="EMBL" id="OMD37840.1"/>
    </source>
</evidence>
<dbReference type="PANTHER" id="PTHR43630:SF2">
    <property type="entry name" value="GLYCOSYLTRANSFERASE"/>
    <property type="match status" value="1"/>
</dbReference>
<organism evidence="3 4">
    <name type="scientific">Paenibacillus borealis</name>
    <dbReference type="NCBI Taxonomy" id="160799"/>
    <lineage>
        <taxon>Bacteria</taxon>
        <taxon>Bacillati</taxon>
        <taxon>Bacillota</taxon>
        <taxon>Bacilli</taxon>
        <taxon>Bacillales</taxon>
        <taxon>Paenibacillaceae</taxon>
        <taxon>Paenibacillus</taxon>
    </lineage>
</organism>
<dbReference type="Gene3D" id="1.25.40.10">
    <property type="entry name" value="Tetratricopeptide repeat domain"/>
    <property type="match status" value="2"/>
</dbReference>
<feature type="repeat" description="TPR" evidence="1">
    <location>
        <begin position="573"/>
        <end position="606"/>
    </location>
</feature>
<dbReference type="PANTHER" id="PTHR43630">
    <property type="entry name" value="POLY-BETA-1,6-N-ACETYL-D-GLUCOSAMINE SYNTHASE"/>
    <property type="match status" value="1"/>
</dbReference>
<reference evidence="3 4" key="1">
    <citation type="submission" date="2016-10" db="EMBL/GenBank/DDBJ databases">
        <title>Paenibacillus species isolates.</title>
        <authorList>
            <person name="Beno S.M."/>
        </authorList>
    </citation>
    <scope>NUCLEOTIDE SEQUENCE [LARGE SCALE GENOMIC DNA]</scope>
    <source>
        <strain evidence="3 4">FSL H7-0744</strain>
    </source>
</reference>
<keyword evidence="4" id="KW-1185">Reference proteome</keyword>
<dbReference type="Pfam" id="PF00535">
    <property type="entry name" value="Glycos_transf_2"/>
    <property type="match status" value="1"/>
</dbReference>
<sequence>MNTPTLGVHLIVKNEAELLPRCLESLAGADEIVVVDTGSTDDSVAIARTYGAKVLLREWADDFSEARNAGLSAAGTDWLLVMDADEILKTPLQKIIELLRETKAEAFTVDIENWFGSRPEERLNHRLVRLFRNRQEYRYSGKIHEGVDAAIISKQGVYAIQDSDIGVVHFGYLPEMMARKNKISRNEHLLRLALAQQPEDDFYSYNLAVTCCQNGNLEEAEQLLRQTVSRAPLKVSYRPAMIRDLCKIYLALGKMSEIDALLARELQRYGDYPDLHFIQGQSWESQGLPERAFQSYQQAAALCDSSTPSGKYVREQGMCTFRPLHRMGVLSQELGQLEEAARYFHRSLQHYSLYAPALLGIAAAFQRLAVPDNDIAALLVQLVPPEQAAARTAVITTLFAIGAYEAIAGLSQESFPLERDTLVSILSAWIIAGKVQEAENALKEHKASLSGENVDQELLKQLWKLEAICHWEMGKRLLDVSEPFHKKMYDIDQLLSHKRAHPSELTAEPGFAPLITTLIELSVKLQRYGLAASLAELSPAHTADLAAALYEEGRLKEAGELFIDLARDKRAEGKVLFYIGEMLFDKGHYSEAAGWFQQLLEEAPGNEAARIGLSLCYLQLARLGLEEVVESIKEDDPHSPLLEDIAAIRNSMAILNRTPWHTQWSYRQRQGGTTP</sequence>
<dbReference type="RefSeq" id="WP_076114218.1">
    <property type="nucleotide sequence ID" value="NZ_MPTB01000065.1"/>
</dbReference>
<evidence type="ECO:0000256" key="1">
    <source>
        <dbReference type="PROSITE-ProRule" id="PRU00339"/>
    </source>
</evidence>
<dbReference type="InterPro" id="IPR019734">
    <property type="entry name" value="TPR_rpt"/>
</dbReference>
<protein>
    <recommendedName>
        <fullName evidence="2">Glycosyltransferase 2-like domain-containing protein</fullName>
    </recommendedName>
</protein>
<dbReference type="InterPro" id="IPR029044">
    <property type="entry name" value="Nucleotide-diphossugar_trans"/>
</dbReference>
<comment type="caution">
    <text evidence="3">The sequence shown here is derived from an EMBL/GenBank/DDBJ whole genome shotgun (WGS) entry which is preliminary data.</text>
</comment>
<accession>A0ABX3GUS0</accession>
<gene>
    <name evidence="3" type="ORF">BSK56_30840</name>
</gene>
<feature type="domain" description="Glycosyltransferase 2-like" evidence="2">
    <location>
        <begin position="9"/>
        <end position="141"/>
    </location>
</feature>